<accession>A0A3E1R9J9</accession>
<evidence type="ECO:0000313" key="2">
    <source>
        <dbReference type="Proteomes" id="UP000260665"/>
    </source>
</evidence>
<name>A0A3E1R9J9_9BURK</name>
<gene>
    <name evidence="1" type="ORF">DIC66_15115</name>
</gene>
<keyword evidence="2" id="KW-1185">Reference proteome</keyword>
<comment type="caution">
    <text evidence="1">The sequence shown here is derived from an EMBL/GenBank/DDBJ whole genome shotgun (WGS) entry which is preliminary data.</text>
</comment>
<dbReference type="Proteomes" id="UP000260665">
    <property type="component" value="Unassembled WGS sequence"/>
</dbReference>
<reference evidence="1 2" key="1">
    <citation type="submission" date="2018-05" db="EMBL/GenBank/DDBJ databases">
        <title>Rhodoferax soyangensis sp.nov., isolated from an oligotrophic freshwater lake.</title>
        <authorList>
            <person name="Park M."/>
        </authorList>
    </citation>
    <scope>NUCLEOTIDE SEQUENCE [LARGE SCALE GENOMIC DNA]</scope>
    <source>
        <strain evidence="1 2">IMCC26218</strain>
    </source>
</reference>
<sequence>MGGCSHLLPRAEQEVINPWKDFAEALASYDKIVPYATHIEAVRELGFAPNHSANTQVLNQAQVVNAVLPSPLQGRMNPPQGIVDCIKAQEACTGYLMEPSKITQTRVGSFFLDFLNFKRNTVTSGWRFSALVVVVDDVVVYKQWSGEPKIESTELRINPLGPLQSMGETLKVAP</sequence>
<dbReference type="EMBL" id="QFZK01000010">
    <property type="protein sequence ID" value="RFO96048.1"/>
    <property type="molecule type" value="Genomic_DNA"/>
</dbReference>
<protein>
    <submittedName>
        <fullName evidence="1">Uncharacterized protein</fullName>
    </submittedName>
</protein>
<proteinExistence type="predicted"/>
<evidence type="ECO:0000313" key="1">
    <source>
        <dbReference type="EMBL" id="RFO96048.1"/>
    </source>
</evidence>
<organism evidence="1 2">
    <name type="scientific">Rhodoferax lacus</name>
    <dbReference type="NCBI Taxonomy" id="2184758"/>
    <lineage>
        <taxon>Bacteria</taxon>
        <taxon>Pseudomonadati</taxon>
        <taxon>Pseudomonadota</taxon>
        <taxon>Betaproteobacteria</taxon>
        <taxon>Burkholderiales</taxon>
        <taxon>Comamonadaceae</taxon>
        <taxon>Rhodoferax</taxon>
    </lineage>
</organism>
<dbReference type="AlphaFoldDB" id="A0A3E1R9J9"/>